<gene>
    <name evidence="1" type="ORF">AHMF7605_21855</name>
</gene>
<evidence type="ECO:0000313" key="1">
    <source>
        <dbReference type="EMBL" id="PSR55957.1"/>
    </source>
</evidence>
<proteinExistence type="predicted"/>
<protein>
    <submittedName>
        <fullName evidence="1">Uncharacterized protein</fullName>
    </submittedName>
</protein>
<name>A0A2T2YKB6_9BACT</name>
<reference evidence="1 2" key="1">
    <citation type="submission" date="2018-03" db="EMBL/GenBank/DDBJ databases">
        <title>Adhaeribacter sp. HMF7605 Genome sequencing and assembly.</title>
        <authorList>
            <person name="Kang H."/>
            <person name="Kang J."/>
            <person name="Cha I."/>
            <person name="Kim H."/>
            <person name="Joh K."/>
        </authorList>
    </citation>
    <scope>NUCLEOTIDE SEQUENCE [LARGE SCALE GENOMIC DNA]</scope>
    <source>
        <strain evidence="1 2">HMF7605</strain>
    </source>
</reference>
<accession>A0A2T2YKB6</accession>
<dbReference type="EMBL" id="PYFT01000001">
    <property type="protein sequence ID" value="PSR55957.1"/>
    <property type="molecule type" value="Genomic_DNA"/>
</dbReference>
<dbReference type="Proteomes" id="UP000240357">
    <property type="component" value="Unassembled WGS sequence"/>
</dbReference>
<sequence length="103" mass="10528">MSVRNGTISPEEKRVFSLLLSKLNFRNPNSIRDARKVLIPFKPTTAVGSSIVRNLQGILTPTEEPEGNAVNGGSAGKAAGAILGALIGFGAGGLPGAAVGNSW</sequence>
<comment type="caution">
    <text evidence="1">The sequence shown here is derived from an EMBL/GenBank/DDBJ whole genome shotgun (WGS) entry which is preliminary data.</text>
</comment>
<evidence type="ECO:0000313" key="2">
    <source>
        <dbReference type="Proteomes" id="UP000240357"/>
    </source>
</evidence>
<organism evidence="1 2">
    <name type="scientific">Adhaeribacter arboris</name>
    <dbReference type="NCBI Taxonomy" id="2072846"/>
    <lineage>
        <taxon>Bacteria</taxon>
        <taxon>Pseudomonadati</taxon>
        <taxon>Bacteroidota</taxon>
        <taxon>Cytophagia</taxon>
        <taxon>Cytophagales</taxon>
        <taxon>Hymenobacteraceae</taxon>
        <taxon>Adhaeribacter</taxon>
    </lineage>
</organism>
<keyword evidence="2" id="KW-1185">Reference proteome</keyword>
<dbReference type="AlphaFoldDB" id="A0A2T2YKB6"/>